<comment type="similarity">
    <text evidence="1">Belongs to the p23/wos2 family.</text>
</comment>
<dbReference type="CDD" id="cd06465">
    <property type="entry name" value="p23_hB-ind1_like"/>
    <property type="match status" value="1"/>
</dbReference>
<dbReference type="GO" id="GO:0005829">
    <property type="term" value="C:cytosol"/>
    <property type="evidence" value="ECO:0000318"/>
    <property type="project" value="GO_Central"/>
</dbReference>
<evidence type="ECO:0000256" key="1">
    <source>
        <dbReference type="ARBA" id="ARBA00025733"/>
    </source>
</evidence>
<dbReference type="GO" id="GO:0051131">
    <property type="term" value="P:chaperone-mediated protein complex assembly"/>
    <property type="evidence" value="ECO:0000318"/>
    <property type="project" value="GO_Central"/>
</dbReference>
<dbReference type="InterPro" id="IPR008978">
    <property type="entry name" value="HSP20-like_chaperone"/>
</dbReference>
<dbReference type="Gene3D" id="2.60.40.790">
    <property type="match status" value="1"/>
</dbReference>
<evidence type="ECO:0000313" key="3">
    <source>
        <dbReference type="EnsemblMetazoa" id="PPA40051.1"/>
    </source>
</evidence>
<dbReference type="GO" id="GO:0005634">
    <property type="term" value="C:nucleus"/>
    <property type="evidence" value="ECO:0000318"/>
    <property type="project" value="GO_Central"/>
</dbReference>
<keyword evidence="4" id="KW-1185">Reference proteome</keyword>
<sequence>MSNVKNAPIAWAQREDLIFMTIELDSSVTIEELKITGTSFKFRGTTKDATYESSFDFFAEVNEEDIKKGASTRPNYCFIFRYIELAIGKSKSEWWPRLLKEKIKVHWLKVDFGKWKEEDDSDVEAGLGGMDFNNFDLSQYTNQMGGGMGGMAPDLDGFGDDDEDDGDMPELEDADEENGDAEKRHA</sequence>
<dbReference type="PROSITE" id="PS51203">
    <property type="entry name" value="CS"/>
    <property type="match status" value="1"/>
</dbReference>
<name>A0A2A6CQZ6_PRIPA</name>
<dbReference type="InterPro" id="IPR045250">
    <property type="entry name" value="p23-like"/>
</dbReference>
<reference evidence="4" key="1">
    <citation type="journal article" date="2008" name="Nat. Genet.">
        <title>The Pristionchus pacificus genome provides a unique perspective on nematode lifestyle and parasitism.</title>
        <authorList>
            <person name="Dieterich C."/>
            <person name="Clifton S.W."/>
            <person name="Schuster L.N."/>
            <person name="Chinwalla A."/>
            <person name="Delehaunty K."/>
            <person name="Dinkelacker I."/>
            <person name="Fulton L."/>
            <person name="Fulton R."/>
            <person name="Godfrey J."/>
            <person name="Minx P."/>
            <person name="Mitreva M."/>
            <person name="Roeseler W."/>
            <person name="Tian H."/>
            <person name="Witte H."/>
            <person name="Yang S.P."/>
            <person name="Wilson R.K."/>
            <person name="Sommer R.J."/>
        </authorList>
    </citation>
    <scope>NUCLEOTIDE SEQUENCE [LARGE SCALE GENOMIC DNA]</scope>
    <source>
        <strain evidence="4">PS312</strain>
    </source>
</reference>
<dbReference type="InterPro" id="IPR007052">
    <property type="entry name" value="CS_dom"/>
</dbReference>
<accession>A0A2A6CQZ6</accession>
<evidence type="ECO:0000256" key="2">
    <source>
        <dbReference type="SAM" id="MobiDB-lite"/>
    </source>
</evidence>
<dbReference type="EnsemblMetazoa" id="PPA40051.1">
    <property type="protein sequence ID" value="PPA40051.1"/>
    <property type="gene ID" value="WBGene00278420"/>
</dbReference>
<dbReference type="GO" id="GO:0051087">
    <property type="term" value="F:protein-folding chaperone binding"/>
    <property type="evidence" value="ECO:0000318"/>
    <property type="project" value="GO_Central"/>
</dbReference>
<protein>
    <submittedName>
        <fullName evidence="3">CS domain-containing protein</fullName>
    </submittedName>
</protein>
<dbReference type="PANTHER" id="PTHR22932:SF1">
    <property type="entry name" value="CO-CHAPERONE PROTEIN DAF-41"/>
    <property type="match status" value="1"/>
</dbReference>
<dbReference type="SUPFAM" id="SSF49764">
    <property type="entry name" value="HSP20-like chaperones"/>
    <property type="match status" value="1"/>
</dbReference>
<organism evidence="3 4">
    <name type="scientific">Pristionchus pacificus</name>
    <name type="common">Parasitic nematode worm</name>
    <dbReference type="NCBI Taxonomy" id="54126"/>
    <lineage>
        <taxon>Eukaryota</taxon>
        <taxon>Metazoa</taxon>
        <taxon>Ecdysozoa</taxon>
        <taxon>Nematoda</taxon>
        <taxon>Chromadorea</taxon>
        <taxon>Rhabditida</taxon>
        <taxon>Rhabditina</taxon>
        <taxon>Diplogasteromorpha</taxon>
        <taxon>Diplogasteroidea</taxon>
        <taxon>Neodiplogasteridae</taxon>
        <taxon>Pristionchus</taxon>
    </lineage>
</organism>
<dbReference type="GO" id="GO:0051879">
    <property type="term" value="F:Hsp90 protein binding"/>
    <property type="evidence" value="ECO:0000318"/>
    <property type="project" value="GO_Central"/>
</dbReference>
<feature type="region of interest" description="Disordered" evidence="2">
    <location>
        <begin position="146"/>
        <end position="186"/>
    </location>
</feature>
<evidence type="ECO:0000313" key="4">
    <source>
        <dbReference type="Proteomes" id="UP000005239"/>
    </source>
</evidence>
<dbReference type="AlphaFoldDB" id="A0A2A6CQZ6"/>
<dbReference type="PANTHER" id="PTHR22932">
    <property type="entry name" value="TELOMERASE-BINDING PROTEIN P23 HSP90 CO-CHAPERONE"/>
    <property type="match status" value="1"/>
</dbReference>
<proteinExistence type="inferred from homology"/>
<gene>
    <name evidence="3" type="primary">WBGene00278420</name>
</gene>
<reference evidence="3" key="2">
    <citation type="submission" date="2022-06" db="UniProtKB">
        <authorList>
            <consortium name="EnsemblMetazoa"/>
        </authorList>
    </citation>
    <scope>IDENTIFICATION</scope>
    <source>
        <strain evidence="3">PS312</strain>
    </source>
</reference>
<feature type="compositionally biased region" description="Acidic residues" evidence="2">
    <location>
        <begin position="157"/>
        <end position="179"/>
    </location>
</feature>
<dbReference type="GO" id="GO:0006457">
    <property type="term" value="P:protein folding"/>
    <property type="evidence" value="ECO:0000318"/>
    <property type="project" value="GO_Central"/>
</dbReference>
<dbReference type="GO" id="GO:0101031">
    <property type="term" value="C:protein folding chaperone complex"/>
    <property type="evidence" value="ECO:0007669"/>
    <property type="project" value="EnsemblMetazoa"/>
</dbReference>
<dbReference type="Proteomes" id="UP000005239">
    <property type="component" value="Unassembled WGS sequence"/>
</dbReference>
<dbReference type="OrthoDB" id="1564555at2759"/>
<dbReference type="FunFam" id="2.60.40.790:FF:000013">
    <property type="entry name" value="Very-long-chain (3R)-3-hydroxyacyl-CoA dehydratase"/>
    <property type="match status" value="1"/>
</dbReference>
<accession>A0A8R1UVR5</accession>